<dbReference type="EMBL" id="JACCFW010000001">
    <property type="protein sequence ID" value="NYJ73173.1"/>
    <property type="molecule type" value="Genomic_DNA"/>
</dbReference>
<comment type="similarity">
    <text evidence="2">Belongs to the cytochrome ubiquinol oxidase subunit 2 family.</text>
</comment>
<keyword evidence="10" id="KW-0408">Iron</keyword>
<dbReference type="GO" id="GO:0019646">
    <property type="term" value="P:aerobic electron transport chain"/>
    <property type="evidence" value="ECO:0007669"/>
    <property type="project" value="TreeGrafter"/>
</dbReference>
<dbReference type="GO" id="GO:0016682">
    <property type="term" value="F:oxidoreductase activity, acting on diphenols and related substances as donors, oxygen as acceptor"/>
    <property type="evidence" value="ECO:0007669"/>
    <property type="project" value="TreeGrafter"/>
</dbReference>
<dbReference type="AlphaFoldDB" id="A0A853DB40"/>
<evidence type="ECO:0000256" key="5">
    <source>
        <dbReference type="ARBA" id="ARBA00022617"/>
    </source>
</evidence>
<dbReference type="InterPro" id="IPR003317">
    <property type="entry name" value="Cyt-d_oxidase_su2"/>
</dbReference>
<keyword evidence="15" id="KW-1185">Reference proteome</keyword>
<dbReference type="Pfam" id="PF02322">
    <property type="entry name" value="Cyt_bd_oxida_II"/>
    <property type="match status" value="1"/>
</dbReference>
<organism evidence="14 15">
    <name type="scientific">Allobranchiibius huperziae</name>
    <dbReference type="NCBI Taxonomy" id="1874116"/>
    <lineage>
        <taxon>Bacteria</taxon>
        <taxon>Bacillati</taxon>
        <taxon>Actinomycetota</taxon>
        <taxon>Actinomycetes</taxon>
        <taxon>Micrococcales</taxon>
        <taxon>Dermacoccaceae</taxon>
        <taxon>Allobranchiibius</taxon>
    </lineage>
</organism>
<dbReference type="GO" id="GO:0046872">
    <property type="term" value="F:metal ion binding"/>
    <property type="evidence" value="ECO:0007669"/>
    <property type="project" value="UniProtKB-KW"/>
</dbReference>
<keyword evidence="11 13" id="KW-0472">Membrane</keyword>
<dbReference type="PANTHER" id="PTHR43141:SF5">
    <property type="entry name" value="CYTOCHROME BD-I UBIQUINOL OXIDASE SUBUNIT 2"/>
    <property type="match status" value="1"/>
</dbReference>
<evidence type="ECO:0000256" key="1">
    <source>
        <dbReference type="ARBA" id="ARBA00004651"/>
    </source>
</evidence>
<keyword evidence="8" id="KW-0249">Electron transport</keyword>
<accession>A0A853DB40</accession>
<comment type="subcellular location">
    <subcellularLocation>
        <location evidence="1">Cell membrane</location>
        <topology evidence="1">Multi-pass membrane protein</topology>
    </subcellularLocation>
</comment>
<proteinExistence type="inferred from homology"/>
<dbReference type="PIRSF" id="PIRSF000267">
    <property type="entry name" value="Cyt_oxidse_sub2"/>
    <property type="match status" value="1"/>
</dbReference>
<sequence length="356" mass="38508">MTLETFWFILIAVLWTAYLMLEGFDFGVGMLLGIFGRDAEGEDGATRRRVLLNAIGPFWDGNEVWLLTAGGATFAAFPAWYASMFSGFYLAFLLVLVALILRNMGLEYRHKRHGETWQRRWDAIIVTCSVIAPLLVGTALTNLVRGVPLNKAGDFTGTLLTLLNPWSLLGGLTILALSLTHGCFFIALKTDGQVRRDARALGTKAGLVSAVLAVVLLGWVDLHTGTTWSWITSAVAAVALLGALAANLRGREGFAFSGTMLTIGMAVATYFVALFPDVMPSTTNAAYSLTVDNASSSHLTLQIMTGAAVVMTPVVIGYSAWNYWVFRKRISTSTLPTKHDPLAPLPPSESLQEAGR</sequence>
<feature type="transmembrane region" description="Helical" evidence="13">
    <location>
        <begin position="121"/>
        <end position="144"/>
    </location>
</feature>
<dbReference type="GO" id="GO:0070069">
    <property type="term" value="C:cytochrome complex"/>
    <property type="evidence" value="ECO:0007669"/>
    <property type="project" value="TreeGrafter"/>
</dbReference>
<feature type="transmembrane region" description="Helical" evidence="13">
    <location>
        <begin position="200"/>
        <end position="222"/>
    </location>
</feature>
<evidence type="ECO:0000256" key="9">
    <source>
        <dbReference type="ARBA" id="ARBA00022989"/>
    </source>
</evidence>
<feature type="transmembrane region" description="Helical" evidence="13">
    <location>
        <begin position="6"/>
        <end position="29"/>
    </location>
</feature>
<reference evidence="14 15" key="1">
    <citation type="submission" date="2020-07" db="EMBL/GenBank/DDBJ databases">
        <title>Sequencing the genomes of 1000 actinobacteria strains.</title>
        <authorList>
            <person name="Klenk H.-P."/>
        </authorList>
    </citation>
    <scope>NUCLEOTIDE SEQUENCE [LARGE SCALE GENOMIC DNA]</scope>
    <source>
        <strain evidence="14 15">DSM 29531</strain>
    </source>
</reference>
<feature type="transmembrane region" description="Helical" evidence="13">
    <location>
        <begin position="228"/>
        <end position="248"/>
    </location>
</feature>
<keyword evidence="9 13" id="KW-1133">Transmembrane helix</keyword>
<evidence type="ECO:0000256" key="4">
    <source>
        <dbReference type="ARBA" id="ARBA00022475"/>
    </source>
</evidence>
<keyword evidence="4" id="KW-1003">Cell membrane</keyword>
<evidence type="ECO:0000313" key="15">
    <source>
        <dbReference type="Proteomes" id="UP000571817"/>
    </source>
</evidence>
<evidence type="ECO:0000256" key="8">
    <source>
        <dbReference type="ARBA" id="ARBA00022982"/>
    </source>
</evidence>
<dbReference type="RefSeq" id="WP_179478263.1">
    <property type="nucleotide sequence ID" value="NZ_JACCFW010000001.1"/>
</dbReference>
<dbReference type="GO" id="GO:0005886">
    <property type="term" value="C:plasma membrane"/>
    <property type="evidence" value="ECO:0007669"/>
    <property type="project" value="UniProtKB-SubCell"/>
</dbReference>
<feature type="region of interest" description="Disordered" evidence="12">
    <location>
        <begin position="337"/>
        <end position="356"/>
    </location>
</feature>
<keyword evidence="14" id="KW-0560">Oxidoreductase</keyword>
<dbReference type="Proteomes" id="UP000571817">
    <property type="component" value="Unassembled WGS sequence"/>
</dbReference>
<feature type="transmembrane region" description="Helical" evidence="13">
    <location>
        <begin position="260"/>
        <end position="279"/>
    </location>
</feature>
<dbReference type="EC" id="1.10.3.-" evidence="14"/>
<feature type="transmembrane region" description="Helical" evidence="13">
    <location>
        <begin position="299"/>
        <end position="321"/>
    </location>
</feature>
<evidence type="ECO:0000256" key="7">
    <source>
        <dbReference type="ARBA" id="ARBA00022723"/>
    </source>
</evidence>
<evidence type="ECO:0000256" key="13">
    <source>
        <dbReference type="SAM" id="Phobius"/>
    </source>
</evidence>
<keyword evidence="3" id="KW-0813">Transport</keyword>
<feature type="transmembrane region" description="Helical" evidence="13">
    <location>
        <begin position="80"/>
        <end position="101"/>
    </location>
</feature>
<dbReference type="PANTHER" id="PTHR43141">
    <property type="entry name" value="CYTOCHROME BD2 SUBUNIT II"/>
    <property type="match status" value="1"/>
</dbReference>
<evidence type="ECO:0000256" key="6">
    <source>
        <dbReference type="ARBA" id="ARBA00022692"/>
    </source>
</evidence>
<gene>
    <name evidence="14" type="ORF">HNR15_000136</name>
</gene>
<name>A0A853DB40_9MICO</name>
<protein>
    <submittedName>
        <fullName evidence="14">Cytochrome d ubiquinol oxidase subunit II</fullName>
        <ecNumber evidence="14">1.10.3.-</ecNumber>
    </submittedName>
</protein>
<dbReference type="NCBIfam" id="TIGR00203">
    <property type="entry name" value="cydB"/>
    <property type="match status" value="1"/>
</dbReference>
<evidence type="ECO:0000256" key="2">
    <source>
        <dbReference type="ARBA" id="ARBA00007543"/>
    </source>
</evidence>
<keyword evidence="7" id="KW-0479">Metal-binding</keyword>
<comment type="caution">
    <text evidence="14">The sequence shown here is derived from an EMBL/GenBank/DDBJ whole genome shotgun (WGS) entry which is preliminary data.</text>
</comment>
<evidence type="ECO:0000256" key="10">
    <source>
        <dbReference type="ARBA" id="ARBA00023004"/>
    </source>
</evidence>
<keyword evidence="6 13" id="KW-0812">Transmembrane</keyword>
<evidence type="ECO:0000256" key="3">
    <source>
        <dbReference type="ARBA" id="ARBA00022448"/>
    </source>
</evidence>
<evidence type="ECO:0000256" key="12">
    <source>
        <dbReference type="SAM" id="MobiDB-lite"/>
    </source>
</evidence>
<evidence type="ECO:0000313" key="14">
    <source>
        <dbReference type="EMBL" id="NYJ73173.1"/>
    </source>
</evidence>
<evidence type="ECO:0000256" key="11">
    <source>
        <dbReference type="ARBA" id="ARBA00023136"/>
    </source>
</evidence>
<feature type="transmembrane region" description="Helical" evidence="13">
    <location>
        <begin position="164"/>
        <end position="188"/>
    </location>
</feature>
<keyword evidence="5" id="KW-0349">Heme</keyword>
<dbReference type="GO" id="GO:0009055">
    <property type="term" value="F:electron transfer activity"/>
    <property type="evidence" value="ECO:0007669"/>
    <property type="project" value="TreeGrafter"/>
</dbReference>